<evidence type="ECO:0000313" key="2">
    <source>
        <dbReference type="Proteomes" id="UP000483820"/>
    </source>
</evidence>
<protein>
    <submittedName>
        <fullName evidence="1">Uncharacterized protein</fullName>
    </submittedName>
</protein>
<organism evidence="1 2">
    <name type="scientific">Caenorhabditis remanei</name>
    <name type="common">Caenorhabditis vulgaris</name>
    <dbReference type="NCBI Taxonomy" id="31234"/>
    <lineage>
        <taxon>Eukaryota</taxon>
        <taxon>Metazoa</taxon>
        <taxon>Ecdysozoa</taxon>
        <taxon>Nematoda</taxon>
        <taxon>Chromadorea</taxon>
        <taxon>Rhabditida</taxon>
        <taxon>Rhabditina</taxon>
        <taxon>Rhabditomorpha</taxon>
        <taxon>Rhabditoidea</taxon>
        <taxon>Rhabditidae</taxon>
        <taxon>Peloderinae</taxon>
        <taxon>Caenorhabditis</taxon>
    </lineage>
</organism>
<dbReference type="Proteomes" id="UP000483820">
    <property type="component" value="Chromosome III"/>
</dbReference>
<accession>A0A6A5H0Y7</accession>
<sequence>MHYLIQMCEEASIKVEKRKEKRMKDGKRSEDKNGVGTVSRLGINAEKRVYDSGKGEIQVKVVEGYVVH</sequence>
<evidence type="ECO:0000313" key="1">
    <source>
        <dbReference type="EMBL" id="KAF1761388.1"/>
    </source>
</evidence>
<dbReference type="RefSeq" id="XP_053587048.1">
    <property type="nucleotide sequence ID" value="XM_053727471.1"/>
</dbReference>
<name>A0A6A5H0Y7_CAERE</name>
<dbReference type="EMBL" id="WUAV01000003">
    <property type="protein sequence ID" value="KAF1761388.1"/>
    <property type="molecule type" value="Genomic_DNA"/>
</dbReference>
<gene>
    <name evidence="1" type="ORF">GCK72_009644</name>
</gene>
<proteinExistence type="predicted"/>
<dbReference type="AlphaFoldDB" id="A0A6A5H0Y7"/>
<comment type="caution">
    <text evidence="1">The sequence shown here is derived from an EMBL/GenBank/DDBJ whole genome shotgun (WGS) entry which is preliminary data.</text>
</comment>
<dbReference type="CTD" id="78774912"/>
<dbReference type="KEGG" id="crq:GCK72_009644"/>
<dbReference type="GeneID" id="78774912"/>
<reference evidence="1 2" key="1">
    <citation type="submission" date="2019-12" db="EMBL/GenBank/DDBJ databases">
        <title>Chromosome-level assembly of the Caenorhabditis remanei genome.</title>
        <authorList>
            <person name="Teterina A.A."/>
            <person name="Willis J.H."/>
            <person name="Phillips P.C."/>
        </authorList>
    </citation>
    <scope>NUCLEOTIDE SEQUENCE [LARGE SCALE GENOMIC DNA]</scope>
    <source>
        <strain evidence="1 2">PX506</strain>
        <tissue evidence="1">Whole organism</tissue>
    </source>
</reference>